<evidence type="ECO:0000313" key="4">
    <source>
        <dbReference type="EMBL" id="KAL1204315.1"/>
    </source>
</evidence>
<feature type="compositionally biased region" description="Basic and acidic residues" evidence="1">
    <location>
        <begin position="1"/>
        <end position="12"/>
    </location>
</feature>
<evidence type="ECO:0000256" key="1">
    <source>
        <dbReference type="SAM" id="MobiDB-lite"/>
    </source>
</evidence>
<sequence length="395" mass="45946">MDQREEKGEDIKRKRGKSSSSWSKSASSSLPVDLISEIFLKLPAKSILRFRSVSKLWSSITTNPYFTNSFESRPNLLFFFKKDDKFFAFKISQDNRNPSYELNSYSYSQPIDSYSITFPKGCTFTINTESVHGLICFQKSGSSVLVWNPSMRKLPLSLRKPDKTWKRITFFLGYDPAEGKHKVVCMPNDRASESDECRILTLGSDQESWRMVKTNHKHLSFPYPNGQCINGVLYYRGSIGSDHVIMSFDVRSEEFNVIKLPWKGYWNAMMMISYQGRLACIGSIDENSLLMWVLEDAEKHEWSRRNFLPLSHYDRHADKFFKLIGITNDGELIYVPKSVHEPFHVIYIDPIRQRFRKVHYRGILDADFRLRNGLGDKPVTGFQFFPNHIETLMPL</sequence>
<evidence type="ECO:0000259" key="2">
    <source>
        <dbReference type="PROSITE" id="PS50181"/>
    </source>
</evidence>
<dbReference type="Proteomes" id="UP001558713">
    <property type="component" value="Unassembled WGS sequence"/>
</dbReference>
<feature type="compositionally biased region" description="Low complexity" evidence="1">
    <location>
        <begin position="18"/>
        <end position="27"/>
    </location>
</feature>
<dbReference type="InterPro" id="IPR001810">
    <property type="entry name" value="F-box_dom"/>
</dbReference>
<dbReference type="PROSITE" id="PS50181">
    <property type="entry name" value="FBOX"/>
    <property type="match status" value="1"/>
</dbReference>
<evidence type="ECO:0000313" key="5">
    <source>
        <dbReference type="Proteomes" id="UP001558713"/>
    </source>
</evidence>
<keyword evidence="5" id="KW-1185">Reference proteome</keyword>
<organism evidence="3 5">
    <name type="scientific">Cardamine amara subsp. amara</name>
    <dbReference type="NCBI Taxonomy" id="228776"/>
    <lineage>
        <taxon>Eukaryota</taxon>
        <taxon>Viridiplantae</taxon>
        <taxon>Streptophyta</taxon>
        <taxon>Embryophyta</taxon>
        <taxon>Tracheophyta</taxon>
        <taxon>Spermatophyta</taxon>
        <taxon>Magnoliopsida</taxon>
        <taxon>eudicotyledons</taxon>
        <taxon>Gunneridae</taxon>
        <taxon>Pentapetalae</taxon>
        <taxon>rosids</taxon>
        <taxon>malvids</taxon>
        <taxon>Brassicales</taxon>
        <taxon>Brassicaceae</taxon>
        <taxon>Cardamineae</taxon>
        <taxon>Cardamine</taxon>
    </lineage>
</organism>
<dbReference type="InterPro" id="IPR013187">
    <property type="entry name" value="F-box-assoc_dom_typ3"/>
</dbReference>
<name>A0ABD0ZVR3_CARAN</name>
<dbReference type="Pfam" id="PF08268">
    <property type="entry name" value="FBA_3"/>
    <property type="match status" value="1"/>
</dbReference>
<feature type="domain" description="F-box" evidence="2">
    <location>
        <begin position="24"/>
        <end position="73"/>
    </location>
</feature>
<reference evidence="3 5" key="1">
    <citation type="submission" date="2024-04" db="EMBL/GenBank/DDBJ databases">
        <title>Genome assembly C_amara_ONT_v2.</title>
        <authorList>
            <person name="Yant L."/>
            <person name="Moore C."/>
            <person name="Slenker M."/>
        </authorList>
    </citation>
    <scope>NUCLEOTIDE SEQUENCE [LARGE SCALE GENOMIC DNA]</scope>
    <source>
        <tissue evidence="3">Leaf</tissue>
    </source>
</reference>
<protein>
    <submittedName>
        <fullName evidence="3">F-box protein</fullName>
    </submittedName>
</protein>
<dbReference type="EMBL" id="JBANAX010000540">
    <property type="protein sequence ID" value="KAL1204315.1"/>
    <property type="molecule type" value="Genomic_DNA"/>
</dbReference>
<dbReference type="InterPro" id="IPR036047">
    <property type="entry name" value="F-box-like_dom_sf"/>
</dbReference>
<dbReference type="SMART" id="SM00256">
    <property type="entry name" value="FBOX"/>
    <property type="match status" value="1"/>
</dbReference>
<dbReference type="SUPFAM" id="SSF81383">
    <property type="entry name" value="F-box domain"/>
    <property type="match status" value="1"/>
</dbReference>
<comment type="caution">
    <text evidence="3">The sequence shown here is derived from an EMBL/GenBank/DDBJ whole genome shotgun (WGS) entry which is preliminary data.</text>
</comment>
<dbReference type="PANTHER" id="PTHR31111">
    <property type="entry name" value="BNAA05G37150D PROTEIN-RELATED"/>
    <property type="match status" value="1"/>
</dbReference>
<gene>
    <name evidence="4" type="ORF">V5N11_011168</name>
    <name evidence="3" type="ORF">V5N11_018564</name>
</gene>
<dbReference type="EMBL" id="JBANAX010000798">
    <property type="protein sequence ID" value="KAL1193110.1"/>
    <property type="molecule type" value="Genomic_DNA"/>
</dbReference>
<accession>A0ABD0ZVR3</accession>
<dbReference type="Gene3D" id="1.20.1280.50">
    <property type="match status" value="1"/>
</dbReference>
<dbReference type="AlphaFoldDB" id="A0ABD0ZVR3"/>
<dbReference type="NCBIfam" id="TIGR01640">
    <property type="entry name" value="F_box_assoc_1"/>
    <property type="match status" value="1"/>
</dbReference>
<dbReference type="Pfam" id="PF00646">
    <property type="entry name" value="F-box"/>
    <property type="match status" value="1"/>
</dbReference>
<dbReference type="PANTHER" id="PTHR31111:SF42">
    <property type="entry name" value="F-BOX DOMAIN-CONTAINING PROTEIN"/>
    <property type="match status" value="1"/>
</dbReference>
<dbReference type="CDD" id="cd22157">
    <property type="entry name" value="F-box_AtFBW1-like"/>
    <property type="match status" value="1"/>
</dbReference>
<evidence type="ECO:0000313" key="3">
    <source>
        <dbReference type="EMBL" id="KAL1193110.1"/>
    </source>
</evidence>
<proteinExistence type="predicted"/>
<feature type="region of interest" description="Disordered" evidence="1">
    <location>
        <begin position="1"/>
        <end position="27"/>
    </location>
</feature>
<dbReference type="InterPro" id="IPR017451">
    <property type="entry name" value="F-box-assoc_interact_dom"/>
</dbReference>